<evidence type="ECO:0000313" key="6">
    <source>
        <dbReference type="Proteomes" id="UP001451571"/>
    </source>
</evidence>
<dbReference type="RefSeq" id="WP_342756415.1">
    <property type="nucleotide sequence ID" value="NZ_CP146256.1"/>
</dbReference>
<protein>
    <submittedName>
        <fullName evidence="5">Transporter substrate-binding domain-containing protein</fullName>
    </submittedName>
</protein>
<dbReference type="SUPFAM" id="SSF53850">
    <property type="entry name" value="Periplasmic binding protein-like II"/>
    <property type="match status" value="1"/>
</dbReference>
<evidence type="ECO:0000256" key="3">
    <source>
        <dbReference type="SAM" id="SignalP"/>
    </source>
</evidence>
<proteinExistence type="predicted"/>
<gene>
    <name evidence="5" type="ORF">V6984_14965</name>
</gene>
<feature type="region of interest" description="Disordered" evidence="2">
    <location>
        <begin position="25"/>
        <end position="54"/>
    </location>
</feature>
<feature type="chain" id="PRO_5047432430" evidence="3">
    <location>
        <begin position="19"/>
        <end position="306"/>
    </location>
</feature>
<dbReference type="PANTHER" id="PTHR35936:SF19">
    <property type="entry name" value="AMINO-ACID-BINDING PROTEIN YXEM-RELATED"/>
    <property type="match status" value="1"/>
</dbReference>
<keyword evidence="1 3" id="KW-0732">Signal</keyword>
<dbReference type="InterPro" id="IPR001638">
    <property type="entry name" value="Solute-binding_3/MltF_N"/>
</dbReference>
<dbReference type="Proteomes" id="UP001451571">
    <property type="component" value="Chromosome"/>
</dbReference>
<evidence type="ECO:0000256" key="2">
    <source>
        <dbReference type="SAM" id="MobiDB-lite"/>
    </source>
</evidence>
<feature type="compositionally biased region" description="Polar residues" evidence="2">
    <location>
        <begin position="25"/>
        <end position="35"/>
    </location>
</feature>
<feature type="signal peptide" evidence="3">
    <location>
        <begin position="1"/>
        <end position="18"/>
    </location>
</feature>
<reference evidence="5 6" key="1">
    <citation type="submission" date="2024-02" db="EMBL/GenBank/DDBJ databases">
        <title>Bacterial strain from lacustrine sediment.</title>
        <authorList>
            <person name="Petit C."/>
            <person name="Fadhlaoui K."/>
        </authorList>
    </citation>
    <scope>NUCLEOTIDE SEQUENCE [LARGE SCALE GENOMIC DNA]</scope>
    <source>
        <strain evidence="5 6">IPX-CK</strain>
    </source>
</reference>
<evidence type="ECO:0000313" key="5">
    <source>
        <dbReference type="EMBL" id="XAH72801.1"/>
    </source>
</evidence>
<accession>A0ABZ3ERI5</accession>
<organism evidence="5 6">
    <name type="scientific">Kineothrix sedimenti</name>
    <dbReference type="NCBI Taxonomy" id="3123317"/>
    <lineage>
        <taxon>Bacteria</taxon>
        <taxon>Bacillati</taxon>
        <taxon>Bacillota</taxon>
        <taxon>Clostridia</taxon>
        <taxon>Lachnospirales</taxon>
        <taxon>Lachnospiraceae</taxon>
        <taxon>Kineothrix</taxon>
    </lineage>
</organism>
<keyword evidence="6" id="KW-1185">Reference proteome</keyword>
<dbReference type="Pfam" id="PF00497">
    <property type="entry name" value="SBP_bac_3"/>
    <property type="match status" value="1"/>
</dbReference>
<dbReference type="PROSITE" id="PS51257">
    <property type="entry name" value="PROKAR_LIPOPROTEIN"/>
    <property type="match status" value="1"/>
</dbReference>
<dbReference type="EMBL" id="CP146256">
    <property type="protein sequence ID" value="XAH72801.1"/>
    <property type="molecule type" value="Genomic_DNA"/>
</dbReference>
<feature type="domain" description="Solute-binding protein family 3/N-terminal" evidence="4">
    <location>
        <begin position="60"/>
        <end position="300"/>
    </location>
</feature>
<name>A0ABZ3ERI5_9FIRM</name>
<dbReference type="Gene3D" id="3.40.190.10">
    <property type="entry name" value="Periplasmic binding protein-like II"/>
    <property type="match status" value="2"/>
</dbReference>
<evidence type="ECO:0000256" key="1">
    <source>
        <dbReference type="ARBA" id="ARBA00022729"/>
    </source>
</evidence>
<dbReference type="SMART" id="SM00062">
    <property type="entry name" value="PBPb"/>
    <property type="match status" value="1"/>
</dbReference>
<dbReference type="PANTHER" id="PTHR35936">
    <property type="entry name" value="MEMBRANE-BOUND LYTIC MUREIN TRANSGLYCOSYLASE F"/>
    <property type="match status" value="1"/>
</dbReference>
<sequence>MKKRIIAVILGAALFTLAACGNTANTESAENTENPANTEGTADAENTEEAEAASATEQKVITFAYRNTGNWPVSGEDESGNPSGYDIEVLRAVDDLLEDYTFEYVGTSYDDAYIGIEAGNYDAALTNAFWTEERAEKYLIPEEPLGASVLVLAVRAEDADIKNLTDLSKSGKELAPILAGNGMYYVVKQYNSDNPDNQVEIKVTDDSTYVAGSVEEIVAGKYAAGIFTKPSFDNTVIAEDGDLHQFLTEISYSEFTLANTYPMFSKNVGEDFVNKLSDTLKQVKDSGKASEISEQFFGYDIWNYEF</sequence>
<evidence type="ECO:0000259" key="4">
    <source>
        <dbReference type="SMART" id="SM00062"/>
    </source>
</evidence>